<dbReference type="InterPro" id="IPR050927">
    <property type="entry name" value="TRPM"/>
</dbReference>
<feature type="transmembrane region" description="Helical" evidence="9">
    <location>
        <begin position="1140"/>
        <end position="1170"/>
    </location>
</feature>
<feature type="transmembrane region" description="Helical" evidence="9">
    <location>
        <begin position="995"/>
        <end position="1013"/>
    </location>
</feature>
<dbReference type="Pfam" id="PF25969">
    <property type="entry name" value="NUDT9_N"/>
    <property type="match status" value="1"/>
</dbReference>
<dbReference type="GO" id="GO:0005886">
    <property type="term" value="C:plasma membrane"/>
    <property type="evidence" value="ECO:0007669"/>
    <property type="project" value="TreeGrafter"/>
</dbReference>
<keyword evidence="5" id="KW-0406">Ion transport</keyword>
<feature type="region of interest" description="Disordered" evidence="8">
    <location>
        <begin position="785"/>
        <end position="810"/>
    </location>
</feature>
<dbReference type="PANTHER" id="PTHR13800">
    <property type="entry name" value="TRANSIENT RECEPTOR POTENTIAL CATION CHANNEL, SUBFAMILY M, MEMBER 6"/>
    <property type="match status" value="1"/>
</dbReference>
<dbReference type="GO" id="GO:0005261">
    <property type="term" value="F:monoatomic cation channel activity"/>
    <property type="evidence" value="ECO:0007669"/>
    <property type="project" value="TreeGrafter"/>
</dbReference>
<feature type="transmembrane region" description="Helical" evidence="9">
    <location>
        <begin position="1034"/>
        <end position="1057"/>
    </location>
</feature>
<keyword evidence="3 9" id="KW-0812">Transmembrane</keyword>
<comment type="subcellular location">
    <subcellularLocation>
        <location evidence="1">Membrane</location>
        <topology evidence="1">Multi-pass membrane protein</topology>
    </subcellularLocation>
</comment>
<evidence type="ECO:0000256" key="3">
    <source>
        <dbReference type="ARBA" id="ARBA00022692"/>
    </source>
</evidence>
<keyword evidence="4 9" id="KW-1133">Transmembrane helix</keyword>
<evidence type="ECO:0000256" key="9">
    <source>
        <dbReference type="SAM" id="Phobius"/>
    </source>
</evidence>
<evidence type="ECO:0000259" key="11">
    <source>
        <dbReference type="Pfam" id="PF25508"/>
    </source>
</evidence>
<sequence>MLASMTQDKVNDTSDSVGKYLSLSEKLPRLLSTENRDDLYNIIQQQYGGVWGTFKFEDSLGDCSGESRPFLYVDGNIDLYVLSQFMAKEWKLEKPNLVVPILSAISRYKIFKNLNMIEALKTGIRNVANASKTWYITNGLDLGLPQLIGYAFRDETLIRRADDAWAIQMDRDPKKRKALVLIGIVCDDVIKSFINFKGAQEKPKRDIKVAMRKRDQISLNSEHTHFIIIREQAIGTNSMNDSLKKDLTIDTGEKQLEQITDAANSTTNKFCDRFEQFLHQEKSQEQATSSACLLPPATNSATATSNKSNPWSNDGFPMVCTLAGGTPGTIERVYRKIHNDVPIVILTGTGSATDIIAFAYEEICAKIEKEHEDTYLKVELARRILDDYPLLRNNNVKRNEIRDFILSIVLLVKKKEQENRKLLTFVDINNAIASLNDFHKFILLALFQSQKAVSGTKLTAQLKQNLSLTLNWNLPDLALSEIFQRNDNMKYTIQPSLFDEAILGKKLESFVDLFLDRDFVLHRYLKSDKLIELFNNANDKEFFTTTSIEGILGETGDEDEVRKEFVEQGLNTIVKRLTDISQFFSKHEMDCNAMGIYFGDKSDKGVQQQRMRAEKKALRHLIIYAVLMNRRQLAKILWKRSSEPIALALLCYMMFNKLAPYCHESYQRTLIEKQAKEFSDCALGVLDKAFNEDNIRAFEMLDEKHADWNNMATIELAYNADNKAFVAHAACQKWVTRQFYGEITPRELTWGLFKCSDSLKIISSAILIFPMWFWINFSPIGQAPPSPKKRSDLPSNANKGSEPGSNVNKAKRLARQVDEVNIREGVCISLITLILCFINPINFISMDKNGLLQRLRRCFGSGKSKMQKATPKASDPDEKDMSHFEEIHVLWSAPITKFYTNFVAYIIFLFFFTLAVMWPSCGNLLLDCIVWLCAASIAFENARVAYEKYCSQSSLPFHQAVFEVIVQTIFLALYLGVRIIGLWNFGTCHILSAKAILGLGLIYYYYRLLIIYLPISPKLGPMMIRLQRMIMDDFFTFLQLFVIFMISSGVAITAVLYPHHPLNLDLFTRTFVFRGLMALFSGDMGDLKKQENPCTLNATTSTEKAYACLRLSQGLSFSYDNLNVYQRYGISTPRCNQPSWIAWVLLIQYFFLAKRFLTSLLTAMFGLTGARVQSQSEQIWMYNRYEIVLEYAKRPCLPPPFVLISYIIMLIQSCSHKCTLKAKEYSDKKKSAARRNRTISSGTDTDDHDHYRSSTKDLSTAALEDHSLVGHCLDCKLCKSVTEKEDKKSKNESRNTGDSEANLYWKYKAQEYYAKTQESDKVQEKLDSLSNCVTNIQNDIDLQRKSLRQINDRVGTLDRLLIDSHILLEKIRSTIQRGDKALSQVDKFTYILSRESPYIYTNELRFPVTERYISWKIQFDLYDPVIISLPKEHACFKESERPFVEPELLKSTSDDSCTVTTGEYEENLLTIDTSTTVPMNQPDLFGVIEAPITPVTNNMTIPCADFKWNQIAELQLSNGNKIIVDRTTWIANSEDRTSSVYQLDAQLSIPLNPIGRTGVRGRGALIRWGPNKSILAVITRWKTHHGQFTIIDGQRILEALVFKDKTSNDWRLPGGKILGVESPYGIICRSFNKLAFKHYDSEYSLSTREEDMIEHFKSFARSSSSTTEPIGFNSHMIYRGYIDDLRNTDNAWAEAEIWNFHYDSDTPFPNLRTDDVAVWKDVTHNSRAFLIQPSILREIARIHNAYFE</sequence>
<dbReference type="Proteomes" id="UP000663864">
    <property type="component" value="Unassembled WGS sequence"/>
</dbReference>
<accession>A0A815EG51</accession>
<feature type="compositionally biased region" description="Polar residues" evidence="8">
    <location>
        <begin position="793"/>
        <end position="808"/>
    </location>
</feature>
<evidence type="ECO:0000256" key="6">
    <source>
        <dbReference type="ARBA" id="ARBA00023136"/>
    </source>
</evidence>
<evidence type="ECO:0000313" key="12">
    <source>
        <dbReference type="EMBL" id="CAF1312055.1"/>
    </source>
</evidence>
<protein>
    <recommendedName>
        <fullName evidence="14">TRPM SLOG domain-containing protein</fullName>
    </recommendedName>
</protein>
<gene>
    <name evidence="12" type="ORF">ZHD862_LOCUS28544</name>
</gene>
<evidence type="ECO:0000256" key="7">
    <source>
        <dbReference type="ARBA" id="ARBA00023303"/>
    </source>
</evidence>
<feature type="domain" description="TRPM SLOG" evidence="10">
    <location>
        <begin position="78"/>
        <end position="383"/>
    </location>
</feature>
<keyword evidence="6 9" id="KW-0472">Membrane</keyword>
<dbReference type="InterPro" id="IPR041491">
    <property type="entry name" value="TRPM_SLOG"/>
</dbReference>
<dbReference type="PANTHER" id="PTHR13800:SF41">
    <property type="entry name" value="PROTEIN CED-11"/>
    <property type="match status" value="1"/>
</dbReference>
<evidence type="ECO:0000256" key="2">
    <source>
        <dbReference type="ARBA" id="ARBA00022448"/>
    </source>
</evidence>
<dbReference type="EMBL" id="CAJNOT010002392">
    <property type="protein sequence ID" value="CAF1312055.1"/>
    <property type="molecule type" value="Genomic_DNA"/>
</dbReference>
<dbReference type="Pfam" id="PF18139">
    <property type="entry name" value="LSDAT_euk"/>
    <property type="match status" value="1"/>
</dbReference>
<evidence type="ECO:0000256" key="4">
    <source>
        <dbReference type="ARBA" id="ARBA00022989"/>
    </source>
</evidence>
<dbReference type="GO" id="GO:0030001">
    <property type="term" value="P:metal ion transport"/>
    <property type="evidence" value="ECO:0007669"/>
    <property type="project" value="TreeGrafter"/>
</dbReference>
<feature type="region of interest" description="Disordered" evidence="8">
    <location>
        <begin position="1231"/>
        <end position="1253"/>
    </location>
</feature>
<proteinExistence type="predicted"/>
<feature type="domain" description="TRPM-like" evidence="11">
    <location>
        <begin position="481"/>
        <end position="728"/>
    </location>
</feature>
<reference evidence="12" key="1">
    <citation type="submission" date="2021-02" db="EMBL/GenBank/DDBJ databases">
        <authorList>
            <person name="Nowell W R."/>
        </authorList>
    </citation>
    <scope>NUCLEOTIDE SEQUENCE</scope>
</reference>
<dbReference type="Pfam" id="PF25508">
    <property type="entry name" value="TRPM2"/>
    <property type="match status" value="1"/>
</dbReference>
<keyword evidence="7" id="KW-0407">Ion channel</keyword>
<evidence type="ECO:0000256" key="8">
    <source>
        <dbReference type="SAM" id="MobiDB-lite"/>
    </source>
</evidence>
<evidence type="ECO:0000313" key="13">
    <source>
        <dbReference type="Proteomes" id="UP000663864"/>
    </source>
</evidence>
<name>A0A815EG51_9BILA</name>
<feature type="transmembrane region" description="Helical" evidence="9">
    <location>
        <begin position="898"/>
        <end position="918"/>
    </location>
</feature>
<feature type="transmembrane region" description="Helical" evidence="9">
    <location>
        <begin position="960"/>
        <end position="983"/>
    </location>
</feature>
<dbReference type="InterPro" id="IPR057366">
    <property type="entry name" value="TRPM-like"/>
</dbReference>
<organism evidence="12 13">
    <name type="scientific">Rotaria sordida</name>
    <dbReference type="NCBI Taxonomy" id="392033"/>
    <lineage>
        <taxon>Eukaryota</taxon>
        <taxon>Metazoa</taxon>
        <taxon>Spiralia</taxon>
        <taxon>Gnathifera</taxon>
        <taxon>Rotifera</taxon>
        <taxon>Eurotatoria</taxon>
        <taxon>Bdelloidea</taxon>
        <taxon>Philodinida</taxon>
        <taxon>Philodinidae</taxon>
        <taxon>Rotaria</taxon>
    </lineage>
</organism>
<evidence type="ECO:0000256" key="1">
    <source>
        <dbReference type="ARBA" id="ARBA00004141"/>
    </source>
</evidence>
<evidence type="ECO:0000259" key="10">
    <source>
        <dbReference type="Pfam" id="PF18139"/>
    </source>
</evidence>
<dbReference type="Gene3D" id="3.90.79.10">
    <property type="entry name" value="Nucleoside Triphosphate Pyrophosphohydrolase"/>
    <property type="match status" value="1"/>
</dbReference>
<comment type="caution">
    <text evidence="12">The sequence shown here is derived from an EMBL/GenBank/DDBJ whole genome shotgun (WGS) entry which is preliminary data.</text>
</comment>
<evidence type="ECO:0008006" key="14">
    <source>
        <dbReference type="Google" id="ProtNLM"/>
    </source>
</evidence>
<evidence type="ECO:0000256" key="5">
    <source>
        <dbReference type="ARBA" id="ARBA00023065"/>
    </source>
</evidence>
<keyword evidence="2" id="KW-0813">Transport</keyword>